<accession>A0A329QQY9</accession>
<dbReference type="InterPro" id="IPR043129">
    <property type="entry name" value="ATPase_NBD"/>
</dbReference>
<dbReference type="AlphaFoldDB" id="A0A329QQY9"/>
<comment type="caution">
    <text evidence="2">The sequence shown here is derived from an EMBL/GenBank/DDBJ whole genome shotgun (WGS) entry which is preliminary data.</text>
</comment>
<keyword evidence="3" id="KW-1185">Reference proteome</keyword>
<dbReference type="PANTHER" id="PTHR18964:SF149">
    <property type="entry name" value="BIFUNCTIONAL UDP-N-ACETYLGLUCOSAMINE 2-EPIMERASE_N-ACETYLMANNOSAMINE KINASE"/>
    <property type="match status" value="1"/>
</dbReference>
<dbReference type="Gene3D" id="3.30.420.40">
    <property type="match status" value="2"/>
</dbReference>
<reference evidence="2 3" key="1">
    <citation type="submission" date="2018-06" db="EMBL/GenBank/DDBJ databases">
        <title>Phytoactinopolyspora halophila sp. nov., a novel halophilic actinomycete isolated from a saline soil in China.</title>
        <authorList>
            <person name="Tang S.-K."/>
        </authorList>
    </citation>
    <scope>NUCLEOTIDE SEQUENCE [LARGE SCALE GENOMIC DNA]</scope>
    <source>
        <strain evidence="2 3">YIM 96934</strain>
    </source>
</reference>
<sequence length="420" mass="43680">MVRIEHGSTHEAVRRHNLSVVLRQLHLQGALSRSELAARTELNRSTIKALVEQLDSLDLVVEGDLDLRGTRGRPSTMVGIRSDQVVTLAVEIAVDSIAVAVVGLGGHVLDIRRVDRGTDGAAGTDVDDMLGTIHALATELCQPDRPVVGAGVAVVGIVRRADGFVHVAPNLGWTAVPLGELVASRVVQEVLGYDVPVSVANEADLGVLAEHTRGAAQGAADVVYLSGEVGIGGGIIADGRWLTGARGYAGEIGHMPVNPDGLRCGCGGRGCWETEAGERALLRLAGDANRPDAPDAPGRRSGAGAVDEIVTAARGGDPQAGYAVGEVARWLGIGLAGLINVFDPERVVLGGMYGRAFDVLEPTLVEILKDRALTPSSGTELVPAALATAAPLVGAAELAFTPLLEQPDRVMDALMNRRSQ</sequence>
<dbReference type="InterPro" id="IPR000600">
    <property type="entry name" value="ROK"/>
</dbReference>
<dbReference type="OrthoDB" id="3225083at2"/>
<evidence type="ECO:0000256" key="1">
    <source>
        <dbReference type="ARBA" id="ARBA00006479"/>
    </source>
</evidence>
<dbReference type="Proteomes" id="UP000250462">
    <property type="component" value="Unassembled WGS sequence"/>
</dbReference>
<dbReference type="RefSeq" id="WP_112258140.1">
    <property type="nucleotide sequence ID" value="NZ_QMIG01000007.1"/>
</dbReference>
<dbReference type="InterPro" id="IPR036388">
    <property type="entry name" value="WH-like_DNA-bd_sf"/>
</dbReference>
<organism evidence="2 3">
    <name type="scientific">Phytoactinopolyspora halophila</name>
    <dbReference type="NCBI Taxonomy" id="1981511"/>
    <lineage>
        <taxon>Bacteria</taxon>
        <taxon>Bacillati</taxon>
        <taxon>Actinomycetota</taxon>
        <taxon>Actinomycetes</taxon>
        <taxon>Jiangellales</taxon>
        <taxon>Jiangellaceae</taxon>
        <taxon>Phytoactinopolyspora</taxon>
    </lineage>
</organism>
<comment type="similarity">
    <text evidence="1">Belongs to the ROK (NagC/XylR) family.</text>
</comment>
<dbReference type="EMBL" id="QMIG01000007">
    <property type="protein sequence ID" value="RAW14780.1"/>
    <property type="molecule type" value="Genomic_DNA"/>
</dbReference>
<dbReference type="Gene3D" id="1.10.10.10">
    <property type="entry name" value="Winged helix-like DNA-binding domain superfamily/Winged helix DNA-binding domain"/>
    <property type="match status" value="1"/>
</dbReference>
<dbReference type="SUPFAM" id="SSF46785">
    <property type="entry name" value="Winged helix' DNA-binding domain"/>
    <property type="match status" value="1"/>
</dbReference>
<proteinExistence type="inferred from homology"/>
<dbReference type="SUPFAM" id="SSF53067">
    <property type="entry name" value="Actin-like ATPase domain"/>
    <property type="match status" value="1"/>
</dbReference>
<gene>
    <name evidence="2" type="ORF">DPM12_09805</name>
</gene>
<name>A0A329QQY9_9ACTN</name>
<protein>
    <recommendedName>
        <fullName evidence="4">ROK family transcriptional regulator</fullName>
    </recommendedName>
</protein>
<evidence type="ECO:0000313" key="3">
    <source>
        <dbReference type="Proteomes" id="UP000250462"/>
    </source>
</evidence>
<dbReference type="Pfam" id="PF00480">
    <property type="entry name" value="ROK"/>
    <property type="match status" value="1"/>
</dbReference>
<evidence type="ECO:0000313" key="2">
    <source>
        <dbReference type="EMBL" id="RAW14780.1"/>
    </source>
</evidence>
<evidence type="ECO:0008006" key="4">
    <source>
        <dbReference type="Google" id="ProtNLM"/>
    </source>
</evidence>
<dbReference type="InterPro" id="IPR036390">
    <property type="entry name" value="WH_DNA-bd_sf"/>
</dbReference>
<dbReference type="PANTHER" id="PTHR18964">
    <property type="entry name" value="ROK (REPRESSOR, ORF, KINASE) FAMILY"/>
    <property type="match status" value="1"/>
</dbReference>